<dbReference type="NCBIfam" id="NF045611">
    <property type="entry name" value="small_CydP"/>
    <property type="match status" value="1"/>
</dbReference>
<organism evidence="3 4">
    <name type="scientific">Paraburkholderia tropica</name>
    <dbReference type="NCBI Taxonomy" id="92647"/>
    <lineage>
        <taxon>Bacteria</taxon>
        <taxon>Pseudomonadati</taxon>
        <taxon>Pseudomonadota</taxon>
        <taxon>Betaproteobacteria</taxon>
        <taxon>Burkholderiales</taxon>
        <taxon>Burkholderiaceae</taxon>
        <taxon>Paraburkholderia</taxon>
    </lineage>
</organism>
<evidence type="ECO:0000313" key="3">
    <source>
        <dbReference type="EMBL" id="SEJ01887.1"/>
    </source>
</evidence>
<sequence length="89" mass="9798">MIFTSGQSARTRPLLRARILQWARGPTFARDIVLVLAVKLVLLMALKYAFFNHPQAENMNMPPAEVAQAILSVPVSAGTNPQQGNHHAH</sequence>
<dbReference type="EMBL" id="QJJV01000001">
    <property type="protein sequence ID" value="PXX20499.1"/>
    <property type="molecule type" value="Genomic_DNA"/>
</dbReference>
<accession>A0A1A5X8X1</accession>
<dbReference type="EMBL" id="FNZM01000002">
    <property type="protein sequence ID" value="SEJ01887.1"/>
    <property type="molecule type" value="Genomic_DNA"/>
</dbReference>
<proteinExistence type="predicted"/>
<dbReference type="RefSeq" id="WP_065062167.1">
    <property type="nucleotide sequence ID" value="NZ_CADFGN010000002.1"/>
</dbReference>
<evidence type="ECO:0000313" key="2">
    <source>
        <dbReference type="EMBL" id="PXX20499.1"/>
    </source>
</evidence>
<protein>
    <submittedName>
        <fullName evidence="3">Uncharacterized protein</fullName>
    </submittedName>
</protein>
<dbReference type="OrthoDB" id="9101846at2"/>
<dbReference type="AlphaFoldDB" id="A0A1A5X8X1"/>
<reference evidence="3 4" key="1">
    <citation type="submission" date="2016-10" db="EMBL/GenBank/DDBJ databases">
        <authorList>
            <person name="Varghese N."/>
            <person name="Submissions S."/>
        </authorList>
    </citation>
    <scope>NUCLEOTIDE SEQUENCE [LARGE SCALE GENOMIC DNA]</scope>
    <source>
        <strain evidence="3 4">LMG 22274</strain>
    </source>
</reference>
<evidence type="ECO:0000256" key="1">
    <source>
        <dbReference type="SAM" id="Phobius"/>
    </source>
</evidence>
<dbReference type="Proteomes" id="UP000183529">
    <property type="component" value="Unassembled WGS sequence"/>
</dbReference>
<keyword evidence="5" id="KW-1185">Reference proteome</keyword>
<keyword evidence="1" id="KW-1133">Transmembrane helix</keyword>
<reference evidence="2 5" key="2">
    <citation type="submission" date="2018-05" db="EMBL/GenBank/DDBJ databases">
        <title>Genomic Encyclopedia of Type Strains, Phase IV (KMG-V): Genome sequencing to study the core and pangenomes of soil and plant-associated prokaryotes.</title>
        <authorList>
            <person name="Whitman W."/>
        </authorList>
    </citation>
    <scope>NUCLEOTIDE SEQUENCE [LARGE SCALE GENOMIC DNA]</scope>
    <source>
        <strain evidence="2 5">SIr-6563</strain>
    </source>
</reference>
<comment type="caution">
    <text evidence="3">The sequence shown here is derived from an EMBL/GenBank/DDBJ whole genome shotgun (WGS) entry which is preliminary data.</text>
</comment>
<dbReference type="InterPro" id="IPR054636">
    <property type="entry name" value="CydP"/>
</dbReference>
<feature type="transmembrane region" description="Helical" evidence="1">
    <location>
        <begin position="32"/>
        <end position="51"/>
    </location>
</feature>
<evidence type="ECO:0000313" key="5">
    <source>
        <dbReference type="Proteomes" id="UP000247515"/>
    </source>
</evidence>
<keyword evidence="1" id="KW-0472">Membrane</keyword>
<dbReference type="Proteomes" id="UP000247515">
    <property type="component" value="Unassembled WGS sequence"/>
</dbReference>
<dbReference type="GeneID" id="61301101"/>
<name>A0A1A5X8X1_9BURK</name>
<keyword evidence="1" id="KW-0812">Transmembrane</keyword>
<gene>
    <name evidence="2" type="ORF">C7400_101226</name>
    <name evidence="3" type="ORF">SAMN05216550_102111</name>
</gene>
<evidence type="ECO:0000313" key="4">
    <source>
        <dbReference type="Proteomes" id="UP000183529"/>
    </source>
</evidence>